<evidence type="ECO:0000256" key="2">
    <source>
        <dbReference type="ARBA" id="ARBA00022448"/>
    </source>
</evidence>
<keyword evidence="3 4" id="KW-0732">Signal</keyword>
<reference evidence="5 6" key="1">
    <citation type="submission" date="2022-12" db="EMBL/GenBank/DDBJ databases">
        <title>Draft genome sequence of Paenibacillus sp. dW9.</title>
        <authorList>
            <person name="Choi E.-W."/>
            <person name="Kim D.-U."/>
        </authorList>
    </citation>
    <scope>NUCLEOTIDE SEQUENCE [LARGE SCALE GENOMIC DNA]</scope>
    <source>
        <strain evidence="6">dW9</strain>
    </source>
</reference>
<sequence>MDIRSFYRPLTTLCALTAAVSLSACSSTGSAPTTNTDSRAAEKGAVLKVAYWESSTSDKAGWDLMLKNFAKDHPEIKLEPQVYPSDTYRQILDTRIAGNDWPDIVRYTYQRLGKFKENDVMLDLTGKISEESLKDLVPAYRSAVTYKGKLVAMPHHTDTMAIFYNKSMFQKSGIRIPKDVNDAWTWDELTGIARKLKADNNLEYAFGGIWENGSGYRYLPFIYMNGGSVLSKDMKSVTINSPEALAATKLYETWQKEKLVVKTGFTQTPATNMLFVAKKIAFTFSGSWHLSYMEENMPGNWGVTYMPQVKGKTGSDMGGNALFAYKGTKYPNAAAIFIDYMTSKDNMKAFSEASNFIPVRTSLLNEGLKYTSFQNEMNLFLNIVKTIDPKLAEDETSDRFQQLNEIYSKNMDPLVVNGSATAEQVLQKTQKDMTDALK</sequence>
<dbReference type="PANTHER" id="PTHR30061">
    <property type="entry name" value="MALTOSE-BINDING PERIPLASMIC PROTEIN"/>
    <property type="match status" value="1"/>
</dbReference>
<protein>
    <submittedName>
        <fullName evidence="5">Sugar ABC transporter substrate-binding protein</fullName>
    </submittedName>
</protein>
<gene>
    <name evidence="5" type="ORF">O9H85_03835</name>
</gene>
<evidence type="ECO:0000313" key="5">
    <source>
        <dbReference type="EMBL" id="MCZ8511578.1"/>
    </source>
</evidence>
<keyword evidence="6" id="KW-1185">Reference proteome</keyword>
<accession>A0ABT4Q3Z1</accession>
<evidence type="ECO:0000313" key="6">
    <source>
        <dbReference type="Proteomes" id="UP001527882"/>
    </source>
</evidence>
<feature type="chain" id="PRO_5046232764" evidence="4">
    <location>
        <begin position="25"/>
        <end position="438"/>
    </location>
</feature>
<dbReference type="InterPro" id="IPR006059">
    <property type="entry name" value="SBP"/>
</dbReference>
<dbReference type="PANTHER" id="PTHR30061:SF50">
    <property type="entry name" value="MALTOSE_MALTODEXTRIN-BINDING PERIPLASMIC PROTEIN"/>
    <property type="match status" value="1"/>
</dbReference>
<evidence type="ECO:0000256" key="3">
    <source>
        <dbReference type="ARBA" id="ARBA00022729"/>
    </source>
</evidence>
<dbReference type="RefSeq" id="WP_269879975.1">
    <property type="nucleotide sequence ID" value="NZ_JAQAGZ010000002.1"/>
</dbReference>
<organism evidence="5 6">
    <name type="scientific">Paenibacillus gyeongsangnamensis</name>
    <dbReference type="NCBI Taxonomy" id="3388067"/>
    <lineage>
        <taxon>Bacteria</taxon>
        <taxon>Bacillati</taxon>
        <taxon>Bacillota</taxon>
        <taxon>Bacilli</taxon>
        <taxon>Bacillales</taxon>
        <taxon>Paenibacillaceae</taxon>
        <taxon>Paenibacillus</taxon>
    </lineage>
</organism>
<dbReference type="SUPFAM" id="SSF53850">
    <property type="entry name" value="Periplasmic binding protein-like II"/>
    <property type="match status" value="1"/>
</dbReference>
<keyword evidence="2" id="KW-0813">Transport</keyword>
<comment type="caution">
    <text evidence="5">The sequence shown here is derived from an EMBL/GenBank/DDBJ whole genome shotgun (WGS) entry which is preliminary data.</text>
</comment>
<comment type="similarity">
    <text evidence="1">Belongs to the bacterial solute-binding protein 1 family.</text>
</comment>
<feature type="signal peptide" evidence="4">
    <location>
        <begin position="1"/>
        <end position="24"/>
    </location>
</feature>
<dbReference type="Pfam" id="PF01547">
    <property type="entry name" value="SBP_bac_1"/>
    <property type="match status" value="1"/>
</dbReference>
<name>A0ABT4Q3Z1_9BACL</name>
<dbReference type="EMBL" id="JAQAGZ010000002">
    <property type="protein sequence ID" value="MCZ8511578.1"/>
    <property type="molecule type" value="Genomic_DNA"/>
</dbReference>
<dbReference type="Proteomes" id="UP001527882">
    <property type="component" value="Unassembled WGS sequence"/>
</dbReference>
<dbReference type="Gene3D" id="3.40.190.10">
    <property type="entry name" value="Periplasmic binding protein-like II"/>
    <property type="match status" value="1"/>
</dbReference>
<evidence type="ECO:0000256" key="1">
    <source>
        <dbReference type="ARBA" id="ARBA00008520"/>
    </source>
</evidence>
<evidence type="ECO:0000256" key="4">
    <source>
        <dbReference type="SAM" id="SignalP"/>
    </source>
</evidence>
<proteinExistence type="inferred from homology"/>
<dbReference type="PROSITE" id="PS51257">
    <property type="entry name" value="PROKAR_LIPOPROTEIN"/>
    <property type="match status" value="1"/>
</dbReference>
<dbReference type="CDD" id="cd13585">
    <property type="entry name" value="PBP2_TMBP_like"/>
    <property type="match status" value="1"/>
</dbReference>